<evidence type="ECO:0000313" key="14">
    <source>
        <dbReference type="Proteomes" id="UP000809243"/>
    </source>
</evidence>
<evidence type="ECO:0000256" key="1">
    <source>
        <dbReference type="ARBA" id="ARBA00004496"/>
    </source>
</evidence>
<keyword evidence="5" id="KW-0808">Transferase</keyword>
<dbReference type="GO" id="GO:0005524">
    <property type="term" value="F:ATP binding"/>
    <property type="evidence" value="ECO:0007669"/>
    <property type="project" value="UniProtKB-KW"/>
</dbReference>
<keyword evidence="7" id="KW-0548">Nucleotidyltransferase</keyword>
<evidence type="ECO:0000256" key="5">
    <source>
        <dbReference type="ARBA" id="ARBA00022679"/>
    </source>
</evidence>
<organism evidence="13 14">
    <name type="scientific">Candidatus Iainarchaeum sp</name>
    <dbReference type="NCBI Taxonomy" id="3101447"/>
    <lineage>
        <taxon>Archaea</taxon>
        <taxon>Candidatus Iainarchaeota</taxon>
        <taxon>Candidatus Iainarchaeia</taxon>
        <taxon>Candidatus Iainarchaeales</taxon>
        <taxon>Candidatus Iainarchaeaceae</taxon>
        <taxon>Candidatus Iainarchaeum</taxon>
    </lineage>
</organism>
<dbReference type="EC" id="2.7.7.87" evidence="3"/>
<dbReference type="Pfam" id="PF01300">
    <property type="entry name" value="Sua5_yciO_yrdC"/>
    <property type="match status" value="1"/>
</dbReference>
<keyword evidence="9" id="KW-0067">ATP-binding</keyword>
<keyword evidence="8" id="KW-0547">Nucleotide-binding</keyword>
<dbReference type="SUPFAM" id="SSF55821">
    <property type="entry name" value="YrdC/RibB"/>
    <property type="match status" value="1"/>
</dbReference>
<dbReference type="Gene3D" id="3.90.870.10">
    <property type="entry name" value="DHBP synthase"/>
    <property type="match status" value="1"/>
</dbReference>
<gene>
    <name evidence="13" type="ORF">JW744_04370</name>
</gene>
<comment type="catalytic activity">
    <reaction evidence="11">
        <text>L-threonine + hydrogencarbonate + ATP = L-threonylcarbamoyladenylate + diphosphate + H2O</text>
        <dbReference type="Rhea" id="RHEA:36407"/>
        <dbReference type="ChEBI" id="CHEBI:15377"/>
        <dbReference type="ChEBI" id="CHEBI:17544"/>
        <dbReference type="ChEBI" id="CHEBI:30616"/>
        <dbReference type="ChEBI" id="CHEBI:33019"/>
        <dbReference type="ChEBI" id="CHEBI:57926"/>
        <dbReference type="ChEBI" id="CHEBI:73682"/>
        <dbReference type="EC" id="2.7.7.87"/>
    </reaction>
</comment>
<dbReference type="InterPro" id="IPR050156">
    <property type="entry name" value="TC-AMP_synthase_SUA5"/>
</dbReference>
<proteinExistence type="inferred from homology"/>
<evidence type="ECO:0000256" key="8">
    <source>
        <dbReference type="ARBA" id="ARBA00022741"/>
    </source>
</evidence>
<dbReference type="NCBIfam" id="TIGR00057">
    <property type="entry name" value="L-threonylcarbamoyladenylate synthase"/>
    <property type="match status" value="1"/>
</dbReference>
<evidence type="ECO:0000256" key="9">
    <source>
        <dbReference type="ARBA" id="ARBA00022840"/>
    </source>
</evidence>
<evidence type="ECO:0000259" key="12">
    <source>
        <dbReference type="PROSITE" id="PS51163"/>
    </source>
</evidence>
<evidence type="ECO:0000256" key="4">
    <source>
        <dbReference type="ARBA" id="ARBA00022490"/>
    </source>
</evidence>
<dbReference type="Proteomes" id="UP000809243">
    <property type="component" value="Unassembled WGS sequence"/>
</dbReference>
<dbReference type="GO" id="GO:0008033">
    <property type="term" value="P:tRNA processing"/>
    <property type="evidence" value="ECO:0007669"/>
    <property type="project" value="UniProtKB-KW"/>
</dbReference>
<evidence type="ECO:0000256" key="7">
    <source>
        <dbReference type="ARBA" id="ARBA00022695"/>
    </source>
</evidence>
<comment type="caution">
    <text evidence="13">The sequence shown here is derived from an EMBL/GenBank/DDBJ whole genome shotgun (WGS) entry which is preliminary data.</text>
</comment>
<comment type="similarity">
    <text evidence="2">Belongs to the SUA5 family.</text>
</comment>
<dbReference type="PANTHER" id="PTHR17490">
    <property type="entry name" value="SUA5"/>
    <property type="match status" value="1"/>
</dbReference>
<dbReference type="InterPro" id="IPR017945">
    <property type="entry name" value="DHBP_synth_RibB-like_a/b_dom"/>
</dbReference>
<sequence>MAIIKQILGGNERAILEKAARIMKDGGVVVFPTESSYGLGTDALNENAIKKLGMIKQQPDEKNISVIVSNLEQAKEFGLVNEEAEKLVQKFMPGPLTLVVPKRANVPDALSERTIAFRISSNRIASELCKAVGNAITATSANLHGRPSIYSAKEVIKEFNNRVHMIIDAGELPRNQPSTIYDVGNKRVLRHGPVKEQEIMKALEE</sequence>
<evidence type="ECO:0000256" key="3">
    <source>
        <dbReference type="ARBA" id="ARBA00012584"/>
    </source>
</evidence>
<feature type="domain" description="YrdC-like" evidence="12">
    <location>
        <begin position="13"/>
        <end position="194"/>
    </location>
</feature>
<keyword evidence="4" id="KW-0963">Cytoplasm</keyword>
<reference evidence="13" key="1">
    <citation type="submission" date="2021-01" db="EMBL/GenBank/DDBJ databases">
        <title>Active Sulfur Cycling in an Early Earth Analoge.</title>
        <authorList>
            <person name="Hahn C.R."/>
            <person name="Youssef N.H."/>
            <person name="Elshahed M."/>
        </authorList>
    </citation>
    <scope>NUCLEOTIDE SEQUENCE</scope>
    <source>
        <strain evidence="13">Zod_Metabat.1151</strain>
    </source>
</reference>
<evidence type="ECO:0000313" key="13">
    <source>
        <dbReference type="EMBL" id="MBN2067676.1"/>
    </source>
</evidence>
<dbReference type="GO" id="GO:0061710">
    <property type="term" value="F:L-threonylcarbamoyladenylate synthase"/>
    <property type="evidence" value="ECO:0007669"/>
    <property type="project" value="UniProtKB-EC"/>
</dbReference>
<name>A0A938YXV1_9ARCH</name>
<comment type="subcellular location">
    <subcellularLocation>
        <location evidence="1">Cytoplasm</location>
    </subcellularLocation>
</comment>
<dbReference type="EMBL" id="JAFGDB010000073">
    <property type="protein sequence ID" value="MBN2067676.1"/>
    <property type="molecule type" value="Genomic_DNA"/>
</dbReference>
<evidence type="ECO:0000256" key="11">
    <source>
        <dbReference type="ARBA" id="ARBA00048366"/>
    </source>
</evidence>
<dbReference type="GO" id="GO:0006450">
    <property type="term" value="P:regulation of translational fidelity"/>
    <property type="evidence" value="ECO:0007669"/>
    <property type="project" value="TreeGrafter"/>
</dbReference>
<keyword evidence="6" id="KW-0819">tRNA processing</keyword>
<dbReference type="PROSITE" id="PS51163">
    <property type="entry name" value="YRDC"/>
    <property type="match status" value="1"/>
</dbReference>
<accession>A0A938YXV1</accession>
<dbReference type="GO" id="GO:0005737">
    <property type="term" value="C:cytoplasm"/>
    <property type="evidence" value="ECO:0007669"/>
    <property type="project" value="UniProtKB-SubCell"/>
</dbReference>
<dbReference type="GO" id="GO:0000049">
    <property type="term" value="F:tRNA binding"/>
    <property type="evidence" value="ECO:0007669"/>
    <property type="project" value="TreeGrafter"/>
</dbReference>
<evidence type="ECO:0000256" key="10">
    <source>
        <dbReference type="ARBA" id="ARBA00029774"/>
    </source>
</evidence>
<dbReference type="GO" id="GO:0003725">
    <property type="term" value="F:double-stranded RNA binding"/>
    <property type="evidence" value="ECO:0007669"/>
    <property type="project" value="InterPro"/>
</dbReference>
<dbReference type="InterPro" id="IPR006070">
    <property type="entry name" value="Sua5-like_dom"/>
</dbReference>
<dbReference type="PANTHER" id="PTHR17490:SF16">
    <property type="entry name" value="THREONYLCARBAMOYL-AMP SYNTHASE"/>
    <property type="match status" value="1"/>
</dbReference>
<evidence type="ECO:0000256" key="2">
    <source>
        <dbReference type="ARBA" id="ARBA00007663"/>
    </source>
</evidence>
<protein>
    <recommendedName>
        <fullName evidence="10">L-threonylcarbamoyladenylate synthase</fullName>
        <ecNumber evidence="3">2.7.7.87</ecNumber>
    </recommendedName>
    <alternativeName>
        <fullName evidence="10">L-threonylcarbamoyladenylate synthase</fullName>
    </alternativeName>
</protein>
<evidence type="ECO:0000256" key="6">
    <source>
        <dbReference type="ARBA" id="ARBA00022694"/>
    </source>
</evidence>
<dbReference type="AlphaFoldDB" id="A0A938YXV1"/>